<proteinExistence type="predicted"/>
<protein>
    <submittedName>
        <fullName evidence="2">Tubby-related protein 4</fullName>
    </submittedName>
</protein>
<feature type="compositionally biased region" description="Acidic residues" evidence="1">
    <location>
        <begin position="15"/>
        <end position="29"/>
    </location>
</feature>
<gene>
    <name evidence="2" type="ORF">KUF71_006595</name>
</gene>
<evidence type="ECO:0000313" key="2">
    <source>
        <dbReference type="EMBL" id="KAK3931577.1"/>
    </source>
</evidence>
<keyword evidence="3" id="KW-1185">Reference proteome</keyword>
<evidence type="ECO:0000313" key="3">
    <source>
        <dbReference type="Proteomes" id="UP001219518"/>
    </source>
</evidence>
<reference evidence="2" key="2">
    <citation type="journal article" date="2023" name="BMC Genomics">
        <title>Pest status, molecular evolution, and epigenetic factors derived from the genome assembly of Frankliniella fusca, a thysanopteran phytovirus vector.</title>
        <authorList>
            <person name="Catto M.A."/>
            <person name="Labadie P.E."/>
            <person name="Jacobson A.L."/>
            <person name="Kennedy G.G."/>
            <person name="Srinivasan R."/>
            <person name="Hunt B.G."/>
        </authorList>
    </citation>
    <scope>NUCLEOTIDE SEQUENCE</scope>
    <source>
        <strain evidence="2">PL_HMW_Pooled</strain>
    </source>
</reference>
<accession>A0AAE1I127</accession>
<feature type="region of interest" description="Disordered" evidence="1">
    <location>
        <begin position="15"/>
        <end position="34"/>
    </location>
</feature>
<name>A0AAE1I127_9NEOP</name>
<dbReference type="AlphaFoldDB" id="A0AAE1I127"/>
<dbReference type="Proteomes" id="UP001219518">
    <property type="component" value="Unassembled WGS sequence"/>
</dbReference>
<reference evidence="2" key="1">
    <citation type="submission" date="2021-07" db="EMBL/GenBank/DDBJ databases">
        <authorList>
            <person name="Catto M.A."/>
            <person name="Jacobson A."/>
            <person name="Kennedy G."/>
            <person name="Labadie P."/>
            <person name="Hunt B.G."/>
            <person name="Srinivasan R."/>
        </authorList>
    </citation>
    <scope>NUCLEOTIDE SEQUENCE</scope>
    <source>
        <strain evidence="2">PL_HMW_Pooled</strain>
        <tissue evidence="2">Head</tissue>
    </source>
</reference>
<organism evidence="2 3">
    <name type="scientific">Frankliniella fusca</name>
    <dbReference type="NCBI Taxonomy" id="407009"/>
    <lineage>
        <taxon>Eukaryota</taxon>
        <taxon>Metazoa</taxon>
        <taxon>Ecdysozoa</taxon>
        <taxon>Arthropoda</taxon>
        <taxon>Hexapoda</taxon>
        <taxon>Insecta</taxon>
        <taxon>Pterygota</taxon>
        <taxon>Neoptera</taxon>
        <taxon>Paraneoptera</taxon>
        <taxon>Thysanoptera</taxon>
        <taxon>Terebrantia</taxon>
        <taxon>Thripoidea</taxon>
        <taxon>Thripidae</taxon>
        <taxon>Frankliniella</taxon>
    </lineage>
</organism>
<sequence length="142" mass="15716">MKRLVTIVMTEWDLDDDGSGGDNDDTGDDSADRMDEGWKLNRHNYYQEGWLATGNVRGIVGVTFTSSHCKKGADAPLRTNYNLRGHHSQPMLIAIKHILHETGNADSFVTDDAILGIPLFPSAGHKSIVAKVDAFRTFTKTR</sequence>
<dbReference type="EMBL" id="JAHWGI010001426">
    <property type="protein sequence ID" value="KAK3931577.1"/>
    <property type="molecule type" value="Genomic_DNA"/>
</dbReference>
<evidence type="ECO:0000256" key="1">
    <source>
        <dbReference type="SAM" id="MobiDB-lite"/>
    </source>
</evidence>
<comment type="caution">
    <text evidence="2">The sequence shown here is derived from an EMBL/GenBank/DDBJ whole genome shotgun (WGS) entry which is preliminary data.</text>
</comment>